<gene>
    <name evidence="4" type="ORF">AE618_20550</name>
</gene>
<keyword evidence="1 4" id="KW-0489">Methyltransferase</keyword>
<name>A0A0N1F2E6_9HYPH</name>
<keyword evidence="2 4" id="KW-0808">Transferase</keyword>
<evidence type="ECO:0000256" key="2">
    <source>
        <dbReference type="ARBA" id="ARBA00022679"/>
    </source>
</evidence>
<feature type="domain" description="Methyltransferase type 11" evidence="3">
    <location>
        <begin position="85"/>
        <end position="132"/>
    </location>
</feature>
<evidence type="ECO:0000313" key="5">
    <source>
        <dbReference type="Proteomes" id="UP000037822"/>
    </source>
</evidence>
<evidence type="ECO:0000259" key="3">
    <source>
        <dbReference type="Pfam" id="PF08241"/>
    </source>
</evidence>
<dbReference type="GO" id="GO:0032259">
    <property type="term" value="P:methylation"/>
    <property type="evidence" value="ECO:0007669"/>
    <property type="project" value="UniProtKB-KW"/>
</dbReference>
<dbReference type="Pfam" id="PF08241">
    <property type="entry name" value="Methyltransf_11"/>
    <property type="match status" value="1"/>
</dbReference>
<dbReference type="GO" id="GO:0008757">
    <property type="term" value="F:S-adenosylmethionine-dependent methyltransferase activity"/>
    <property type="evidence" value="ECO:0007669"/>
    <property type="project" value="InterPro"/>
</dbReference>
<dbReference type="PANTHER" id="PTHR13090:SF1">
    <property type="entry name" value="ARGININE-HYDROXYLASE NDUFAF5, MITOCHONDRIAL"/>
    <property type="match status" value="1"/>
</dbReference>
<reference evidence="4 5" key="1">
    <citation type="submission" date="2015-07" db="EMBL/GenBank/DDBJ databases">
        <title>Whole genome sequencing of Bosea vaviloviae isolated from cave pool.</title>
        <authorList>
            <person name="Tan N.E.H."/>
            <person name="Lee Y.P."/>
            <person name="Gan H.M."/>
            <person name="Barton H."/>
            <person name="Savka M.A."/>
        </authorList>
    </citation>
    <scope>NUCLEOTIDE SEQUENCE [LARGE SCALE GENOMIC DNA]</scope>
    <source>
        <strain evidence="4 5">SD260</strain>
    </source>
</reference>
<keyword evidence="5" id="KW-1185">Reference proteome</keyword>
<accession>A0A0N1F2E6</accession>
<dbReference type="AlphaFoldDB" id="A0A0N1F2E6"/>
<dbReference type="InterPro" id="IPR050602">
    <property type="entry name" value="Malonyl-ACP_OMT"/>
</dbReference>
<dbReference type="InterPro" id="IPR013216">
    <property type="entry name" value="Methyltransf_11"/>
</dbReference>
<dbReference type="SUPFAM" id="SSF53335">
    <property type="entry name" value="S-adenosyl-L-methionine-dependent methyltransferases"/>
    <property type="match status" value="1"/>
</dbReference>
<protein>
    <submittedName>
        <fullName evidence="4">SAM-dependent methyltransferase</fullName>
    </submittedName>
</protein>
<dbReference type="InterPro" id="IPR029063">
    <property type="entry name" value="SAM-dependent_MTases_sf"/>
</dbReference>
<evidence type="ECO:0000313" key="4">
    <source>
        <dbReference type="EMBL" id="KPH78827.1"/>
    </source>
</evidence>
<dbReference type="Gene3D" id="3.40.50.150">
    <property type="entry name" value="Vaccinia Virus protein VP39"/>
    <property type="match status" value="1"/>
</dbReference>
<proteinExistence type="predicted"/>
<comment type="caution">
    <text evidence="4">The sequence shown here is derived from an EMBL/GenBank/DDBJ whole genome shotgun (WGS) entry which is preliminary data.</text>
</comment>
<dbReference type="RefSeq" id="WP_054210939.1">
    <property type="nucleotide sequence ID" value="NZ_LGSZ01000053.1"/>
</dbReference>
<organism evidence="4 5">
    <name type="scientific">Bosea vaviloviae</name>
    <dbReference type="NCBI Taxonomy" id="1526658"/>
    <lineage>
        <taxon>Bacteria</taxon>
        <taxon>Pseudomonadati</taxon>
        <taxon>Pseudomonadota</taxon>
        <taxon>Alphaproteobacteria</taxon>
        <taxon>Hyphomicrobiales</taxon>
        <taxon>Boseaceae</taxon>
        <taxon>Bosea</taxon>
    </lineage>
</organism>
<evidence type="ECO:0000256" key="1">
    <source>
        <dbReference type="ARBA" id="ARBA00022603"/>
    </source>
</evidence>
<dbReference type="PANTHER" id="PTHR13090">
    <property type="entry name" value="ARGININE-HYDROXYLASE NDUFAF5, MITOCHONDRIAL"/>
    <property type="match status" value="1"/>
</dbReference>
<dbReference type="PATRIC" id="fig|1526658.3.peg.1525"/>
<dbReference type="Proteomes" id="UP000037822">
    <property type="component" value="Unassembled WGS sequence"/>
</dbReference>
<sequence>MSEAGVVFDRAIGALRLKRALAAGYPDFLLQRAVEDLEERLAAVLRRFAAAADLGTPLPVAAPVLLAKADSLLRMAEVPSGAADLVGDLERLPLAPACLDLAASLLALHGVNDLPGALIQIRRALRPDGLFIGCLLGGRTLQELRQVLLEAEAETTGGVSPRIAPFADLRDLGSLLQRAGFALPVVDSEVVTVRYRDVFGLLRDLHAMGWGNALMARRKAGMRRDTLLRAAGLYAERFADADGRLRATFEIVWLSGWAPHESQQKPLRPGSAKARLAEALGVPEIGAGDTAGGPT</sequence>
<dbReference type="EMBL" id="LGSZ01000053">
    <property type="protein sequence ID" value="KPH78827.1"/>
    <property type="molecule type" value="Genomic_DNA"/>
</dbReference>